<dbReference type="EMBL" id="JADIMV010000128">
    <property type="protein sequence ID" value="MBO8440440.1"/>
    <property type="molecule type" value="Genomic_DNA"/>
</dbReference>
<reference evidence="1" key="2">
    <citation type="journal article" date="2021" name="PeerJ">
        <title>Extensive microbial diversity within the chicken gut microbiome revealed by metagenomics and culture.</title>
        <authorList>
            <person name="Gilroy R."/>
            <person name="Ravi A."/>
            <person name="Getino M."/>
            <person name="Pursley I."/>
            <person name="Horton D.L."/>
            <person name="Alikhan N.F."/>
            <person name="Baker D."/>
            <person name="Gharbi K."/>
            <person name="Hall N."/>
            <person name="Watson M."/>
            <person name="Adriaenssens E.M."/>
            <person name="Foster-Nyarko E."/>
            <person name="Jarju S."/>
            <person name="Secka A."/>
            <person name="Antonio M."/>
            <person name="Oren A."/>
            <person name="Chaudhuri R.R."/>
            <person name="La Ragione R."/>
            <person name="Hildebrand F."/>
            <person name="Pallen M.J."/>
        </authorList>
    </citation>
    <scope>NUCLEOTIDE SEQUENCE</scope>
    <source>
        <strain evidence="1">3924</strain>
    </source>
</reference>
<name>A0A940DL02_9BACT</name>
<dbReference type="InterPro" id="IPR032286">
    <property type="entry name" value="DUF4837"/>
</dbReference>
<proteinExistence type="predicted"/>
<sequence length="351" mass="39218">MKTRLLYMVSAVVLMFFAGCAGGGGTLLPNSSGAAFEVLLVIDDDVYRTPAGEAVFNALTGPVPHLPQPEAQFRISRVPHKMFDHLLRTTRNIVFVTVDSMQYTRCTVNLLRDRWARMQAIVNITAPDTETLLGGVEQSAGRIVDFLVRGERERFMDYYASSVSQEAVQRVYKKFGCKIALPTSMNKFKEGEDFLWVSNGSGNIRQDILIYSLPYRSAEQLTREGILAARDSVLKKNLPGGVEGSYMGTEYRYYPPETEEITVNGAWCAETRGLWRMVDGEIMGGPFVSHTRIDEVNGRIIVAEGFVFAPRVDKRTPLRQVEAMVYTLKLPQEINAVTVVAKRPEAKESAE</sequence>
<comment type="caution">
    <text evidence="1">The sequence shown here is derived from an EMBL/GenBank/DDBJ whole genome shotgun (WGS) entry which is preliminary data.</text>
</comment>
<protein>
    <submittedName>
        <fullName evidence="1">DUF4837 family protein</fullName>
    </submittedName>
</protein>
<dbReference type="PROSITE" id="PS51257">
    <property type="entry name" value="PROKAR_LIPOPROTEIN"/>
    <property type="match status" value="1"/>
</dbReference>
<accession>A0A940DL02</accession>
<organism evidence="1 2">
    <name type="scientific">Candidatus Aphodosoma intestinipullorum</name>
    <dbReference type="NCBI Taxonomy" id="2840674"/>
    <lineage>
        <taxon>Bacteria</taxon>
        <taxon>Pseudomonadati</taxon>
        <taxon>Bacteroidota</taxon>
        <taxon>Bacteroidia</taxon>
        <taxon>Bacteroidales</taxon>
        <taxon>Candidatus Aphodosoma</taxon>
    </lineage>
</organism>
<evidence type="ECO:0000313" key="1">
    <source>
        <dbReference type="EMBL" id="MBO8440440.1"/>
    </source>
</evidence>
<dbReference type="AlphaFoldDB" id="A0A940DL02"/>
<gene>
    <name evidence="1" type="ORF">IAC51_07305</name>
</gene>
<dbReference type="Proteomes" id="UP000712007">
    <property type="component" value="Unassembled WGS sequence"/>
</dbReference>
<dbReference type="Pfam" id="PF16125">
    <property type="entry name" value="DUF4837"/>
    <property type="match status" value="1"/>
</dbReference>
<reference evidence="1" key="1">
    <citation type="submission" date="2020-10" db="EMBL/GenBank/DDBJ databases">
        <authorList>
            <person name="Gilroy R."/>
        </authorList>
    </citation>
    <scope>NUCLEOTIDE SEQUENCE</scope>
    <source>
        <strain evidence="1">3924</strain>
    </source>
</reference>
<evidence type="ECO:0000313" key="2">
    <source>
        <dbReference type="Proteomes" id="UP000712007"/>
    </source>
</evidence>